<dbReference type="Gene3D" id="2.170.130.10">
    <property type="entry name" value="TonB-dependent receptor, plug domain"/>
    <property type="match status" value="1"/>
</dbReference>
<dbReference type="RefSeq" id="WP_265558239.1">
    <property type="nucleotide sequence ID" value="NZ_CP092471.1"/>
</dbReference>
<dbReference type="InterPro" id="IPR037066">
    <property type="entry name" value="Plug_dom_sf"/>
</dbReference>
<accession>A0ABY5SWY7</accession>
<keyword evidence="9" id="KW-0406">Ion transport</keyword>
<keyword evidence="11 14" id="KW-0472">Membrane</keyword>
<dbReference type="InterPro" id="IPR039426">
    <property type="entry name" value="TonB-dep_rcpt-like"/>
</dbReference>
<dbReference type="InterPro" id="IPR010105">
    <property type="entry name" value="TonB_sidphr_rcpt"/>
</dbReference>
<feature type="domain" description="TonB-dependent receptor-like beta-barrel" evidence="16">
    <location>
        <begin position="225"/>
        <end position="672"/>
    </location>
</feature>
<evidence type="ECO:0000256" key="12">
    <source>
        <dbReference type="ARBA" id="ARBA00023170"/>
    </source>
</evidence>
<dbReference type="Pfam" id="PF00593">
    <property type="entry name" value="TonB_dep_Rec_b-barrel"/>
    <property type="match status" value="1"/>
</dbReference>
<dbReference type="EMBL" id="CP092471">
    <property type="protein sequence ID" value="UVI39057.1"/>
    <property type="molecule type" value="Genomic_DNA"/>
</dbReference>
<keyword evidence="12 18" id="KW-0675">Receptor</keyword>
<evidence type="ECO:0000259" key="16">
    <source>
        <dbReference type="Pfam" id="PF00593"/>
    </source>
</evidence>
<evidence type="ECO:0000256" key="10">
    <source>
        <dbReference type="ARBA" id="ARBA00023077"/>
    </source>
</evidence>
<comment type="subcellular location">
    <subcellularLocation>
        <location evidence="1">Cell outer membrane</location>
        <topology evidence="1">Multi-pass membrane protein</topology>
    </subcellularLocation>
</comment>
<feature type="domain" description="TonB-dependent receptor plug" evidence="17">
    <location>
        <begin position="54"/>
        <end position="153"/>
    </location>
</feature>
<proteinExistence type="inferred from homology"/>
<evidence type="ECO:0000256" key="15">
    <source>
        <dbReference type="SAM" id="SignalP"/>
    </source>
</evidence>
<keyword evidence="3" id="KW-0813">Transport</keyword>
<dbReference type="Pfam" id="PF07715">
    <property type="entry name" value="Plug"/>
    <property type="match status" value="1"/>
</dbReference>
<dbReference type="InterPro" id="IPR012910">
    <property type="entry name" value="Plug_dom"/>
</dbReference>
<keyword evidence="8" id="KW-0408">Iron</keyword>
<feature type="chain" id="PRO_5045504335" evidence="15">
    <location>
        <begin position="24"/>
        <end position="703"/>
    </location>
</feature>
<keyword evidence="4" id="KW-1134">Transmembrane beta strand</keyword>
<evidence type="ECO:0000256" key="5">
    <source>
        <dbReference type="ARBA" id="ARBA00022496"/>
    </source>
</evidence>
<keyword evidence="19" id="KW-1185">Reference proteome</keyword>
<evidence type="ECO:0000256" key="6">
    <source>
        <dbReference type="ARBA" id="ARBA00022692"/>
    </source>
</evidence>
<keyword evidence="10 14" id="KW-0798">TonB box</keyword>
<dbReference type="Proteomes" id="UP001065265">
    <property type="component" value="Chromosome"/>
</dbReference>
<evidence type="ECO:0000256" key="3">
    <source>
        <dbReference type="ARBA" id="ARBA00022448"/>
    </source>
</evidence>
<dbReference type="PANTHER" id="PTHR32552">
    <property type="entry name" value="FERRICHROME IRON RECEPTOR-RELATED"/>
    <property type="match status" value="1"/>
</dbReference>
<dbReference type="Gene3D" id="2.40.170.20">
    <property type="entry name" value="TonB-dependent receptor, beta-barrel domain"/>
    <property type="match status" value="1"/>
</dbReference>
<name>A0ABY5SWY7_9SPHN</name>
<keyword evidence="6" id="KW-0812">Transmembrane</keyword>
<dbReference type="PANTHER" id="PTHR32552:SF68">
    <property type="entry name" value="FERRICHROME OUTER MEMBRANE TRANSPORTER_PHAGE RECEPTOR"/>
    <property type="match status" value="1"/>
</dbReference>
<evidence type="ECO:0000256" key="11">
    <source>
        <dbReference type="ARBA" id="ARBA00023136"/>
    </source>
</evidence>
<sequence>MIDSVSKTAIIIALAAGAPPLLAQEVAEQSENDTIVVNGYFETVTAGTKTDTPLIEVPQPISVITDDTFTDQGALNIAETLRYVAGVQSSSYGLDSRVDSQFVRGISPVQYRDGMRELFGFYNSITADPYAFSRVELVRGPASVLFGQGSIGGLLNLVSKTPEFQAGGEIALRYGSFDRKEVLADFTGPLSDTLAVRLTGRVRDADTQTDFVPDDRVLIAPSITWQPTMDTTLTLIGNYQEDDGGSVQQFLPVGSVLPDDDAESTRNIEANPNGRLPYSTFLGEPGDPYDGRILSGTALLNHRFNDTVRVQARTRYIDSDINSVVRYPNSYTNPFNPFLDDDRRLITRYTAADRGGIDVFSADGGVGLDFNTGSAIRHELLVGVDYLWNETNRRSSFTQDTIDLYADRISNGFEPAPLGALSTASQSQIGIYAQDQISFAERVHLVIGGRQDWVDDTSTAGIEQDTDAFTWRAGIIGELAFDIHPFFSYTESFLPVAGFDRAGQGYRPQRGTQYEIGAKWRPDRNTLVTVTGYDITEQNRLINDPTDPTNRIQAGELQSRGIEFEAQRILPGNFTVLANYSYNEAELTEASAQFQIGEQLENVPRHNASLWLSKRIAMDDWALTLGGGARYAGENFSRNALNVVRTPDVTTFDAYAEVTYGKTSIAVNANNLTDERYPAACLARGDCFLGAQRNVFVTLTQGF</sequence>
<evidence type="ECO:0000256" key="8">
    <source>
        <dbReference type="ARBA" id="ARBA00023004"/>
    </source>
</evidence>
<evidence type="ECO:0000256" key="7">
    <source>
        <dbReference type="ARBA" id="ARBA00022729"/>
    </source>
</evidence>
<dbReference type="InterPro" id="IPR036942">
    <property type="entry name" value="Beta-barrel_TonB_sf"/>
</dbReference>
<dbReference type="SUPFAM" id="SSF56935">
    <property type="entry name" value="Porins"/>
    <property type="match status" value="1"/>
</dbReference>
<protein>
    <submittedName>
        <fullName evidence="18">TonB-dependent siderophore receptor</fullName>
    </submittedName>
</protein>
<evidence type="ECO:0000256" key="2">
    <source>
        <dbReference type="ARBA" id="ARBA00009810"/>
    </source>
</evidence>
<comment type="similarity">
    <text evidence="2 14">Belongs to the TonB-dependent receptor family.</text>
</comment>
<gene>
    <name evidence="18" type="ORF">L1F33_12595</name>
</gene>
<evidence type="ECO:0000313" key="18">
    <source>
        <dbReference type="EMBL" id="UVI39057.1"/>
    </source>
</evidence>
<dbReference type="InterPro" id="IPR000531">
    <property type="entry name" value="Beta-barrel_TonB"/>
</dbReference>
<evidence type="ECO:0000256" key="13">
    <source>
        <dbReference type="ARBA" id="ARBA00023237"/>
    </source>
</evidence>
<evidence type="ECO:0000259" key="17">
    <source>
        <dbReference type="Pfam" id="PF07715"/>
    </source>
</evidence>
<keyword evidence="7 15" id="KW-0732">Signal</keyword>
<dbReference type="CDD" id="cd01347">
    <property type="entry name" value="ligand_gated_channel"/>
    <property type="match status" value="1"/>
</dbReference>
<reference evidence="18" key="1">
    <citation type="submission" date="2022-02" db="EMBL/GenBank/DDBJ databases">
        <title>Qipengyuania spongiae sp. nov., isolated from marine sponge.</title>
        <authorList>
            <person name="Li Z."/>
            <person name="Zhang M."/>
        </authorList>
    </citation>
    <scope>NUCLEOTIDE SEQUENCE</scope>
    <source>
        <strain evidence="18">PHS-Z21</strain>
    </source>
</reference>
<evidence type="ECO:0000256" key="1">
    <source>
        <dbReference type="ARBA" id="ARBA00004571"/>
    </source>
</evidence>
<organism evidence="18 19">
    <name type="scientific">Qipengyuania spongiae</name>
    <dbReference type="NCBI Taxonomy" id="2909673"/>
    <lineage>
        <taxon>Bacteria</taxon>
        <taxon>Pseudomonadati</taxon>
        <taxon>Pseudomonadota</taxon>
        <taxon>Alphaproteobacteria</taxon>
        <taxon>Sphingomonadales</taxon>
        <taxon>Erythrobacteraceae</taxon>
        <taxon>Qipengyuania</taxon>
    </lineage>
</organism>
<evidence type="ECO:0000256" key="9">
    <source>
        <dbReference type="ARBA" id="ARBA00023065"/>
    </source>
</evidence>
<evidence type="ECO:0000313" key="19">
    <source>
        <dbReference type="Proteomes" id="UP001065265"/>
    </source>
</evidence>
<keyword evidence="5" id="KW-0410">Iron transport</keyword>
<dbReference type="NCBIfam" id="TIGR01783">
    <property type="entry name" value="TonB-siderophor"/>
    <property type="match status" value="1"/>
</dbReference>
<evidence type="ECO:0000256" key="4">
    <source>
        <dbReference type="ARBA" id="ARBA00022452"/>
    </source>
</evidence>
<keyword evidence="13" id="KW-0998">Cell outer membrane</keyword>
<evidence type="ECO:0000256" key="14">
    <source>
        <dbReference type="RuleBase" id="RU003357"/>
    </source>
</evidence>
<feature type="signal peptide" evidence="15">
    <location>
        <begin position="1"/>
        <end position="23"/>
    </location>
</feature>